<sequence>MSSQVSTVGHENKTQKTATVEVYHVRRDAPKGVAFFEHPEKWEDRQEYYRKVATVEVPAGKAGDVDKVLEKAWQCLQHGVDGPESVIVKAHVERRRSTSVGDVMLTSAGVSEESPETDLRPYEVGTVGFRAIEEENSEPSIGDRAPLPIGRPSGGKQSEGRGAEGDSE</sequence>
<dbReference type="AlphaFoldDB" id="A0A9X2Q4J1"/>
<dbReference type="Proteomes" id="UP001155057">
    <property type="component" value="Unassembled WGS sequence"/>
</dbReference>
<accession>A0A9X2Q4J1</accession>
<protein>
    <submittedName>
        <fullName evidence="2">Uncharacterized protein</fullName>
    </submittedName>
</protein>
<feature type="region of interest" description="Disordered" evidence="1">
    <location>
        <begin position="130"/>
        <end position="168"/>
    </location>
</feature>
<evidence type="ECO:0000256" key="1">
    <source>
        <dbReference type="SAM" id="MobiDB-lite"/>
    </source>
</evidence>
<reference evidence="2" key="1">
    <citation type="submission" date="2022-08" db="EMBL/GenBank/DDBJ databases">
        <title>Genomic Encyclopedia of Type Strains, Phase V (KMG-V): Genome sequencing to study the core and pangenomes of soil and plant-associated prokaryotes.</title>
        <authorList>
            <person name="Whitman W."/>
        </authorList>
    </citation>
    <scope>NUCLEOTIDE SEQUENCE</scope>
    <source>
        <strain evidence="2">SP3049</strain>
    </source>
</reference>
<gene>
    <name evidence="2" type="ORF">GGP61_001569</name>
</gene>
<name>A0A9X2Q4J1_9BACT</name>
<dbReference type="EMBL" id="JANUAE010000004">
    <property type="protein sequence ID" value="MCS3709965.1"/>
    <property type="molecule type" value="Genomic_DNA"/>
</dbReference>
<dbReference type="RefSeq" id="WP_259123969.1">
    <property type="nucleotide sequence ID" value="NZ_JANTZO010000005.1"/>
</dbReference>
<evidence type="ECO:0000313" key="3">
    <source>
        <dbReference type="Proteomes" id="UP001155057"/>
    </source>
</evidence>
<comment type="caution">
    <text evidence="2">The sequence shown here is derived from an EMBL/GenBank/DDBJ whole genome shotgun (WGS) entry which is preliminary data.</text>
</comment>
<organism evidence="2 3">
    <name type="scientific">Salinibacter ruber</name>
    <dbReference type="NCBI Taxonomy" id="146919"/>
    <lineage>
        <taxon>Bacteria</taxon>
        <taxon>Pseudomonadati</taxon>
        <taxon>Rhodothermota</taxon>
        <taxon>Rhodothermia</taxon>
        <taxon>Rhodothermales</taxon>
        <taxon>Salinibacteraceae</taxon>
        <taxon>Salinibacter</taxon>
    </lineage>
</organism>
<proteinExistence type="predicted"/>
<evidence type="ECO:0000313" key="2">
    <source>
        <dbReference type="EMBL" id="MCS3709965.1"/>
    </source>
</evidence>
<feature type="compositionally biased region" description="Basic and acidic residues" evidence="1">
    <location>
        <begin position="158"/>
        <end position="168"/>
    </location>
</feature>